<dbReference type="AlphaFoldDB" id="L8JHH6"/>
<keyword evidence="1" id="KW-0479">Metal-binding</keyword>
<dbReference type="EMBL" id="AMZO01000006">
    <property type="protein sequence ID" value="ELR66902.1"/>
    <property type="molecule type" value="Genomic_DNA"/>
</dbReference>
<dbReference type="Pfam" id="PF17179">
    <property type="entry name" value="Fer4_22"/>
    <property type="match status" value="1"/>
</dbReference>
<proteinExistence type="predicted"/>
<dbReference type="InterPro" id="IPR017900">
    <property type="entry name" value="4Fe4S_Fe_S_CS"/>
</dbReference>
<feature type="domain" description="4Fe-4S ferredoxin-type" evidence="4">
    <location>
        <begin position="307"/>
        <end position="335"/>
    </location>
</feature>
<name>L8JHH6_9GAMM</name>
<sequence>MQQYLLESIGELQCHLFGSHRFYQVVETAEGEAHWQQVESDIFPPLTNQQPMSSAKGFFFAEREPLYVFDGQFFRETLPEPEPFVLFGVHSCDLTAIHYQDTFFEQDPYYQARRKQALLVGIDCTHPCKNGFCYMVNAGPGVRDETADLILHPLEEGHWLLVAVTTRGKDAIHGMSLTPASSHDMNQRWDRLSHCEHEFEDHSYIQQGIELINRDEPSETFWNKVGVQCLACSGCTTLCPTCSCYGTQTHKLIDENADVTPESSEQVRFWDSCLYEGFQREASFHNPSEQAGERVKRFWYHKFSDDFLPEFGRYGCVGCGRCEQACPGVIGVHSIMKRIVNDA</sequence>
<dbReference type="InterPro" id="IPR017896">
    <property type="entry name" value="4Fe4S_Fe-S-bd"/>
</dbReference>
<keyword evidence="6" id="KW-1185">Reference proteome</keyword>
<evidence type="ECO:0000313" key="5">
    <source>
        <dbReference type="EMBL" id="ELR66902.1"/>
    </source>
</evidence>
<dbReference type="PATRIC" id="fig|1056511.3.peg.1430"/>
<dbReference type="GO" id="GO:0051536">
    <property type="term" value="F:iron-sulfur cluster binding"/>
    <property type="evidence" value="ECO:0007669"/>
    <property type="project" value="UniProtKB-KW"/>
</dbReference>
<evidence type="ECO:0000256" key="3">
    <source>
        <dbReference type="ARBA" id="ARBA00023014"/>
    </source>
</evidence>
<dbReference type="GO" id="GO:0046872">
    <property type="term" value="F:metal ion binding"/>
    <property type="evidence" value="ECO:0007669"/>
    <property type="project" value="UniProtKB-KW"/>
</dbReference>
<evidence type="ECO:0000313" key="6">
    <source>
        <dbReference type="Proteomes" id="UP000011134"/>
    </source>
</evidence>
<evidence type="ECO:0000259" key="4">
    <source>
        <dbReference type="PROSITE" id="PS51379"/>
    </source>
</evidence>
<dbReference type="SUPFAM" id="SSF46548">
    <property type="entry name" value="alpha-helical ferredoxin"/>
    <property type="match status" value="1"/>
</dbReference>
<accession>L8JHH6</accession>
<keyword evidence="3" id="KW-0411">Iron-sulfur</keyword>
<organism evidence="5 6">
    <name type="scientific">Photobacterium marinum</name>
    <dbReference type="NCBI Taxonomy" id="1056511"/>
    <lineage>
        <taxon>Bacteria</taxon>
        <taxon>Pseudomonadati</taxon>
        <taxon>Pseudomonadota</taxon>
        <taxon>Gammaproteobacteria</taxon>
        <taxon>Vibrionales</taxon>
        <taxon>Vibrionaceae</taxon>
        <taxon>Photobacterium</taxon>
    </lineage>
</organism>
<evidence type="ECO:0000256" key="2">
    <source>
        <dbReference type="ARBA" id="ARBA00023004"/>
    </source>
</evidence>
<evidence type="ECO:0000256" key="1">
    <source>
        <dbReference type="ARBA" id="ARBA00022723"/>
    </source>
</evidence>
<dbReference type="PANTHER" id="PTHR40447:SF1">
    <property type="entry name" value="ANAEROBIC SULFITE REDUCTASE SUBUNIT A"/>
    <property type="match status" value="1"/>
</dbReference>
<reference evidence="5 6" key="1">
    <citation type="submission" date="2012-12" db="EMBL/GenBank/DDBJ databases">
        <title>Genome Assembly of Photobacterium sp. AK15.</title>
        <authorList>
            <person name="Khatri I."/>
            <person name="Vaidya B."/>
            <person name="Srinivas T.N.R."/>
            <person name="Subramanian S."/>
            <person name="Pinnaka A."/>
        </authorList>
    </citation>
    <scope>NUCLEOTIDE SEQUENCE [LARGE SCALE GENOMIC DNA]</scope>
    <source>
        <strain evidence="5 6">AK15</strain>
    </source>
</reference>
<dbReference type="Proteomes" id="UP000011134">
    <property type="component" value="Unassembled WGS sequence"/>
</dbReference>
<dbReference type="PROSITE" id="PS51379">
    <property type="entry name" value="4FE4S_FER_2"/>
    <property type="match status" value="1"/>
</dbReference>
<dbReference type="OrthoDB" id="9795302at2"/>
<keyword evidence="2" id="KW-0408">Iron</keyword>
<dbReference type="RefSeq" id="WP_007463985.1">
    <property type="nucleotide sequence ID" value="NZ_AMZO01000006.1"/>
</dbReference>
<dbReference type="PROSITE" id="PS00198">
    <property type="entry name" value="4FE4S_FER_1"/>
    <property type="match status" value="1"/>
</dbReference>
<protein>
    <recommendedName>
        <fullName evidence="4">4Fe-4S ferredoxin-type domain-containing protein</fullName>
    </recommendedName>
</protein>
<comment type="caution">
    <text evidence="5">The sequence shown here is derived from an EMBL/GenBank/DDBJ whole genome shotgun (WGS) entry which is preliminary data.</text>
</comment>
<dbReference type="PANTHER" id="PTHR40447">
    <property type="entry name" value="ANAEROBIC SULFITE REDUCTASE SUBUNIT A"/>
    <property type="match status" value="1"/>
</dbReference>
<gene>
    <name evidence="5" type="ORF">C942_04601</name>
</gene>